<dbReference type="PANTHER" id="PTHR21666:SF270">
    <property type="entry name" value="MUREIN HYDROLASE ACTIVATOR ENVC"/>
    <property type="match status" value="1"/>
</dbReference>
<dbReference type="SUPFAM" id="SSF51261">
    <property type="entry name" value="Duplicated hybrid motif"/>
    <property type="match status" value="1"/>
</dbReference>
<dbReference type="InterPro" id="IPR011055">
    <property type="entry name" value="Dup_hybrid_motif"/>
</dbReference>
<feature type="domain" description="M23ase beta-sheet core" evidence="1">
    <location>
        <begin position="220"/>
        <end position="324"/>
    </location>
</feature>
<dbReference type="EMBL" id="BOPF01000026">
    <property type="protein sequence ID" value="GIJ49389.1"/>
    <property type="molecule type" value="Genomic_DNA"/>
</dbReference>
<evidence type="ECO:0000259" key="1">
    <source>
        <dbReference type="Pfam" id="PF01551"/>
    </source>
</evidence>
<dbReference type="Gene3D" id="2.70.70.10">
    <property type="entry name" value="Glucose Permease (Domain IIA)"/>
    <property type="match status" value="1"/>
</dbReference>
<protein>
    <recommendedName>
        <fullName evidence="1">M23ase beta-sheet core domain-containing protein</fullName>
    </recommendedName>
</protein>
<evidence type="ECO:0000313" key="2">
    <source>
        <dbReference type="EMBL" id="GIJ49389.1"/>
    </source>
</evidence>
<dbReference type="Proteomes" id="UP000619260">
    <property type="component" value="Unassembled WGS sequence"/>
</dbReference>
<organism evidence="2 3">
    <name type="scientific">Virgisporangium aliadipatigenens</name>
    <dbReference type="NCBI Taxonomy" id="741659"/>
    <lineage>
        <taxon>Bacteria</taxon>
        <taxon>Bacillati</taxon>
        <taxon>Actinomycetota</taxon>
        <taxon>Actinomycetes</taxon>
        <taxon>Micromonosporales</taxon>
        <taxon>Micromonosporaceae</taxon>
        <taxon>Virgisporangium</taxon>
    </lineage>
</organism>
<dbReference type="InterPro" id="IPR016047">
    <property type="entry name" value="M23ase_b-sheet_dom"/>
</dbReference>
<keyword evidence="3" id="KW-1185">Reference proteome</keyword>
<dbReference type="PANTHER" id="PTHR21666">
    <property type="entry name" value="PEPTIDASE-RELATED"/>
    <property type="match status" value="1"/>
</dbReference>
<dbReference type="InterPro" id="IPR050570">
    <property type="entry name" value="Cell_wall_metabolism_enzyme"/>
</dbReference>
<reference evidence="2" key="1">
    <citation type="submission" date="2021-01" db="EMBL/GenBank/DDBJ databases">
        <title>Whole genome shotgun sequence of Virgisporangium aliadipatigenens NBRC 105644.</title>
        <authorList>
            <person name="Komaki H."/>
            <person name="Tamura T."/>
        </authorList>
    </citation>
    <scope>NUCLEOTIDE SEQUENCE</scope>
    <source>
        <strain evidence="2">NBRC 105644</strain>
    </source>
</reference>
<evidence type="ECO:0000313" key="3">
    <source>
        <dbReference type="Proteomes" id="UP000619260"/>
    </source>
</evidence>
<comment type="caution">
    <text evidence="2">The sequence shown here is derived from an EMBL/GenBank/DDBJ whole genome shotgun (WGS) entry which is preliminary data.</text>
</comment>
<proteinExistence type="predicted"/>
<dbReference type="Pfam" id="PF01551">
    <property type="entry name" value="Peptidase_M23"/>
    <property type="match status" value="1"/>
</dbReference>
<gene>
    <name evidence="2" type="ORF">Val02_62750</name>
</gene>
<dbReference type="AlphaFoldDB" id="A0A8J4DT38"/>
<name>A0A8J4DT38_9ACTN</name>
<dbReference type="CDD" id="cd12797">
    <property type="entry name" value="M23_peptidase"/>
    <property type="match status" value="1"/>
</dbReference>
<accession>A0A8J4DT38</accession>
<sequence length="347" mass="35100">MPDGARSLIAVAVAILAGLVLCAGAIGASIGGDLSVLCLPANDPSTASTGPVASSSHGPIGNWSAAQVANAATIVAVGARLGVPSRGRVVAVATAMQESSLTNLSGGDRDSLGLFQQRPSQGWGTPEQILDPEYASQQFYRHLLAVPGWQDMSVNDAAQAVQRSATPNAFGKWEADAVAVVTAVSGGGISDCGDAVGVFGWIAPVKAEIVSGFRTGARPNHQGVDLGAARRTPIRAAAAGVVSRMRCNVPAGHSCDVDGSPTLGGCGWYVDITHPGNVITRYCHMLTRPYVAEGQTVAAGQVIGIVGSSGNSSGPHLHFETHLGSAAAADAVDPVPFMKTRGAPLGP</sequence>
<dbReference type="GO" id="GO:0004222">
    <property type="term" value="F:metalloendopeptidase activity"/>
    <property type="evidence" value="ECO:0007669"/>
    <property type="project" value="TreeGrafter"/>
</dbReference>